<comment type="subcellular location">
    <subcellularLocation>
        <location evidence="9">Cell membrane</location>
        <topology evidence="9">Multi-pass membrane protein</topology>
    </subcellularLocation>
    <subcellularLocation>
        <location evidence="1">Membrane</location>
        <topology evidence="1">Multi-pass membrane protein</topology>
    </subcellularLocation>
</comment>
<evidence type="ECO:0000313" key="11">
    <source>
        <dbReference type="EMBL" id="HGK64207.1"/>
    </source>
</evidence>
<protein>
    <recommendedName>
        <fullName evidence="9">Magnesium transporter MgtE</fullName>
    </recommendedName>
</protein>
<evidence type="ECO:0000256" key="2">
    <source>
        <dbReference type="ARBA" id="ARBA00009749"/>
    </source>
</evidence>
<comment type="similarity">
    <text evidence="2 9">Belongs to the SLC41A transporter family.</text>
</comment>
<dbReference type="PANTHER" id="PTHR43773:SF1">
    <property type="entry name" value="MAGNESIUM TRANSPORTER MGTE"/>
    <property type="match status" value="1"/>
</dbReference>
<evidence type="ECO:0000256" key="9">
    <source>
        <dbReference type="RuleBase" id="RU362011"/>
    </source>
</evidence>
<feature type="transmembrane region" description="Helical" evidence="9">
    <location>
        <begin position="284"/>
        <end position="304"/>
    </location>
</feature>
<feature type="transmembrane region" description="Helical" evidence="9">
    <location>
        <begin position="385"/>
        <end position="411"/>
    </location>
</feature>
<dbReference type="PROSITE" id="PS51371">
    <property type="entry name" value="CBS"/>
    <property type="match status" value="2"/>
</dbReference>
<dbReference type="InterPro" id="IPR000644">
    <property type="entry name" value="CBS_dom"/>
</dbReference>
<feature type="transmembrane region" description="Helical" evidence="9">
    <location>
        <begin position="358"/>
        <end position="378"/>
    </location>
</feature>
<dbReference type="InterPro" id="IPR006667">
    <property type="entry name" value="SLC41_membr_dom"/>
</dbReference>
<dbReference type="SUPFAM" id="SSF54631">
    <property type="entry name" value="CBS-domain pair"/>
    <property type="match status" value="1"/>
</dbReference>
<dbReference type="Gene3D" id="3.10.580.10">
    <property type="entry name" value="CBS-domain"/>
    <property type="match status" value="1"/>
</dbReference>
<dbReference type="CDD" id="cd04606">
    <property type="entry name" value="CBS_pair_Mg_transporter"/>
    <property type="match status" value="1"/>
</dbReference>
<proteinExistence type="inferred from homology"/>
<keyword evidence="5 9" id="KW-0460">Magnesium</keyword>
<evidence type="ECO:0000259" key="10">
    <source>
        <dbReference type="PROSITE" id="PS51371"/>
    </source>
</evidence>
<comment type="function">
    <text evidence="9">Acts as a magnesium transporter.</text>
</comment>
<gene>
    <name evidence="11" type="primary">mgtE</name>
    <name evidence="11" type="ORF">ENU74_06445</name>
</gene>
<dbReference type="Gene3D" id="1.25.60.10">
    <property type="entry name" value="MgtE N-terminal domain-like"/>
    <property type="match status" value="1"/>
</dbReference>
<dbReference type="GO" id="GO:0005886">
    <property type="term" value="C:plasma membrane"/>
    <property type="evidence" value="ECO:0007669"/>
    <property type="project" value="UniProtKB-SubCell"/>
</dbReference>
<dbReference type="EMBL" id="DTDR01000158">
    <property type="protein sequence ID" value="HGK64207.1"/>
    <property type="molecule type" value="Genomic_DNA"/>
</dbReference>
<reference evidence="11" key="1">
    <citation type="journal article" date="2020" name="mSystems">
        <title>Genome- and Community-Level Interaction Insights into Carbon Utilization and Element Cycling Functions of Hydrothermarchaeota in Hydrothermal Sediment.</title>
        <authorList>
            <person name="Zhou Z."/>
            <person name="Liu Y."/>
            <person name="Xu W."/>
            <person name="Pan J."/>
            <person name="Luo Z.H."/>
            <person name="Li M."/>
        </authorList>
    </citation>
    <scope>NUCLEOTIDE SEQUENCE [LARGE SCALE GENOMIC DNA]</scope>
    <source>
        <strain evidence="11">SpSt-697</strain>
    </source>
</reference>
<keyword evidence="6 9" id="KW-1133">Transmembrane helix</keyword>
<dbReference type="InterPro" id="IPR036739">
    <property type="entry name" value="SLC41_membr_dom_sf"/>
</dbReference>
<name>A0A7V3ZVY4_UNCW3</name>
<dbReference type="Pfam" id="PF00571">
    <property type="entry name" value="CBS"/>
    <property type="match status" value="2"/>
</dbReference>
<dbReference type="InterPro" id="IPR046342">
    <property type="entry name" value="CBS_dom_sf"/>
</dbReference>
<dbReference type="Pfam" id="PF03448">
    <property type="entry name" value="MgtE_N"/>
    <property type="match status" value="1"/>
</dbReference>
<keyword evidence="9" id="KW-0479">Metal-binding</keyword>
<dbReference type="GO" id="GO:0015095">
    <property type="term" value="F:magnesium ion transmembrane transporter activity"/>
    <property type="evidence" value="ECO:0007669"/>
    <property type="project" value="UniProtKB-UniRule"/>
</dbReference>
<keyword evidence="3 9" id="KW-0813">Transport</keyword>
<evidence type="ECO:0000256" key="1">
    <source>
        <dbReference type="ARBA" id="ARBA00004141"/>
    </source>
</evidence>
<dbReference type="SMART" id="SM00116">
    <property type="entry name" value="CBS"/>
    <property type="match status" value="2"/>
</dbReference>
<dbReference type="SUPFAM" id="SSF158791">
    <property type="entry name" value="MgtE N-terminal domain-like"/>
    <property type="match status" value="1"/>
</dbReference>
<dbReference type="NCBIfam" id="TIGR00400">
    <property type="entry name" value="mgtE"/>
    <property type="match status" value="1"/>
</dbReference>
<keyword evidence="7 9" id="KW-0472">Membrane</keyword>
<comment type="caution">
    <text evidence="9">Lacks conserved residue(s) required for the propagation of feature annotation.</text>
</comment>
<dbReference type="AlphaFoldDB" id="A0A7V3ZVY4"/>
<feature type="domain" description="CBS" evidence="10">
    <location>
        <begin position="136"/>
        <end position="198"/>
    </location>
</feature>
<dbReference type="InterPro" id="IPR006668">
    <property type="entry name" value="Mg_transptr_MgtE_intracell_dom"/>
</dbReference>
<dbReference type="SMART" id="SM00924">
    <property type="entry name" value="MgtE_N"/>
    <property type="match status" value="1"/>
</dbReference>
<evidence type="ECO:0000256" key="3">
    <source>
        <dbReference type="ARBA" id="ARBA00022448"/>
    </source>
</evidence>
<dbReference type="Pfam" id="PF01769">
    <property type="entry name" value="MgtE"/>
    <property type="match status" value="1"/>
</dbReference>
<comment type="caution">
    <text evidence="11">The sequence shown here is derived from an EMBL/GenBank/DDBJ whole genome shotgun (WGS) entry which is preliminary data.</text>
</comment>
<dbReference type="Gene3D" id="1.10.357.20">
    <property type="entry name" value="SLC41 divalent cation transporters, integral membrane domain"/>
    <property type="match status" value="1"/>
</dbReference>
<feature type="domain" description="CBS" evidence="10">
    <location>
        <begin position="200"/>
        <end position="258"/>
    </location>
</feature>
<accession>A0A7V3ZVY4</accession>
<keyword evidence="8" id="KW-0129">CBS domain</keyword>
<keyword evidence="4 9" id="KW-0812">Transmembrane</keyword>
<evidence type="ECO:0000256" key="5">
    <source>
        <dbReference type="ARBA" id="ARBA00022842"/>
    </source>
</evidence>
<organism evidence="11">
    <name type="scientific">candidate division WOR-3 bacterium</name>
    <dbReference type="NCBI Taxonomy" id="2052148"/>
    <lineage>
        <taxon>Bacteria</taxon>
        <taxon>Bacteria division WOR-3</taxon>
    </lineage>
</organism>
<dbReference type="InterPro" id="IPR038076">
    <property type="entry name" value="MgtE_N_sf"/>
</dbReference>
<dbReference type="InterPro" id="IPR006669">
    <property type="entry name" value="MgtE_transporter"/>
</dbReference>
<evidence type="ECO:0000256" key="8">
    <source>
        <dbReference type="PROSITE-ProRule" id="PRU00703"/>
    </source>
</evidence>
<dbReference type="SUPFAM" id="SSF161093">
    <property type="entry name" value="MgtE membrane domain-like"/>
    <property type="match status" value="1"/>
</dbReference>
<comment type="subunit">
    <text evidence="9">Homodimer.</text>
</comment>
<sequence length="447" mass="50901">MLKELLKPEIEEAIRNKDWRVLKELISQWPPPDIADLLESLNDEEQLILFRLLPTELAAEVFVELEREVQTHLVKNLSGEKMKEILLEVPPDDRTELFEELPGEVVSQLINLLPPEERKEALGLLGYPKDSVGRLMTPDYVKVKEHWTVKQSLEHIRKFGRDAETINILYVVDEEERLIGEVHLRKLVLAEPWQRISEIMEKDFVAIEVYQDQEEAAKMMRRYDLIALPVIDKRGILLGIVTVDDILDVYEEEATEDLHKRAGVIPLKFSYTATSVFSLFKKRIVWLSLLALAGFLSSTVIASFESLLSKIIALSFFIPVLIDTGGNTSSQSATLIIRAIALGELDFKKWWQIVRKEVLVGFLLGLGLFFLLFSYSLIWQRNIKISVVVGLAVWAICLWANLIGTILPIILTKLKLDPAIISSPVLTTILDFSGLAIYFAIAYLILK</sequence>
<feature type="transmembrane region" description="Helical" evidence="9">
    <location>
        <begin position="423"/>
        <end position="446"/>
    </location>
</feature>
<evidence type="ECO:0000256" key="7">
    <source>
        <dbReference type="ARBA" id="ARBA00023136"/>
    </source>
</evidence>
<dbReference type="PANTHER" id="PTHR43773">
    <property type="entry name" value="MAGNESIUM TRANSPORTER MGTE"/>
    <property type="match status" value="1"/>
</dbReference>
<dbReference type="GO" id="GO:0046872">
    <property type="term" value="F:metal ion binding"/>
    <property type="evidence" value="ECO:0007669"/>
    <property type="project" value="UniProtKB-KW"/>
</dbReference>
<evidence type="ECO:0000256" key="6">
    <source>
        <dbReference type="ARBA" id="ARBA00022989"/>
    </source>
</evidence>
<keyword evidence="9" id="KW-1003">Cell membrane</keyword>
<evidence type="ECO:0000256" key="4">
    <source>
        <dbReference type="ARBA" id="ARBA00022692"/>
    </source>
</evidence>